<dbReference type="EMBL" id="BNJF01000001">
    <property type="protein sequence ID" value="GHO43104.1"/>
    <property type="molecule type" value="Genomic_DNA"/>
</dbReference>
<proteinExistence type="predicted"/>
<name>A0A8J3I1C1_9CHLR</name>
<evidence type="ECO:0000313" key="3">
    <source>
        <dbReference type="Proteomes" id="UP000612362"/>
    </source>
</evidence>
<dbReference type="AlphaFoldDB" id="A0A8J3I1C1"/>
<dbReference type="Proteomes" id="UP000612362">
    <property type="component" value="Unassembled WGS sequence"/>
</dbReference>
<feature type="compositionally biased region" description="Acidic residues" evidence="1">
    <location>
        <begin position="77"/>
        <end position="126"/>
    </location>
</feature>
<keyword evidence="3" id="KW-1185">Reference proteome</keyword>
<accession>A0A8J3I1C1</accession>
<feature type="region of interest" description="Disordered" evidence="1">
    <location>
        <begin position="31"/>
        <end position="155"/>
    </location>
</feature>
<evidence type="ECO:0000313" key="2">
    <source>
        <dbReference type="EMBL" id="GHO43104.1"/>
    </source>
</evidence>
<comment type="caution">
    <text evidence="2">The sequence shown here is derived from an EMBL/GenBank/DDBJ whole genome shotgun (WGS) entry which is preliminary data.</text>
</comment>
<feature type="compositionally biased region" description="Basic residues" evidence="1">
    <location>
        <begin position="130"/>
        <end position="155"/>
    </location>
</feature>
<gene>
    <name evidence="2" type="ORF">KSX_12670</name>
</gene>
<reference evidence="2" key="1">
    <citation type="submission" date="2020-10" db="EMBL/GenBank/DDBJ databases">
        <title>Taxonomic study of unclassified bacteria belonging to the class Ktedonobacteria.</title>
        <authorList>
            <person name="Yabe S."/>
            <person name="Wang C.M."/>
            <person name="Zheng Y."/>
            <person name="Sakai Y."/>
            <person name="Cavaletti L."/>
            <person name="Monciardini P."/>
            <person name="Donadio S."/>
        </authorList>
    </citation>
    <scope>NUCLEOTIDE SEQUENCE</scope>
    <source>
        <strain evidence="2">SOSP1-1</strain>
    </source>
</reference>
<sequence length="155" mass="17580">MVKKDNEKDSERPHYYSQFWLDVAAGRRIIGAPKEEGEGDASVATAAPKASPASEDTHEEEEATSSFETVDQADAYAEPEEEFASDTYEEVVDADVPDVDIAEEEEEDEDEEGLYEEEEEDEDEEEWGGRSRKKSKPTRAVKPTKKPRRETRRGF</sequence>
<evidence type="ECO:0000256" key="1">
    <source>
        <dbReference type="SAM" id="MobiDB-lite"/>
    </source>
</evidence>
<organism evidence="2 3">
    <name type="scientific">Ktedonospora formicarum</name>
    <dbReference type="NCBI Taxonomy" id="2778364"/>
    <lineage>
        <taxon>Bacteria</taxon>
        <taxon>Bacillati</taxon>
        <taxon>Chloroflexota</taxon>
        <taxon>Ktedonobacteria</taxon>
        <taxon>Ktedonobacterales</taxon>
        <taxon>Ktedonobacteraceae</taxon>
        <taxon>Ktedonospora</taxon>
    </lineage>
</organism>
<protein>
    <submittedName>
        <fullName evidence="2">Uncharacterized protein</fullName>
    </submittedName>
</protein>
<dbReference type="RefSeq" id="WP_220192592.1">
    <property type="nucleotide sequence ID" value="NZ_BNJF01000001.1"/>
</dbReference>